<feature type="region of interest" description="Disordered" evidence="4">
    <location>
        <begin position="74"/>
        <end position="95"/>
    </location>
</feature>
<dbReference type="STRING" id="288768.SAMEA3906486_00025"/>
<dbReference type="SMART" id="SM00912">
    <property type="entry name" value="Haemagg_act"/>
    <property type="match status" value="1"/>
</dbReference>
<protein>
    <submittedName>
        <fullName evidence="6">Heme:hemopexin utilization protein A</fullName>
    </submittedName>
</protein>
<keyword evidence="7" id="KW-1185">Reference proteome</keyword>
<dbReference type="Gene3D" id="2.160.20.10">
    <property type="entry name" value="Single-stranded right-handed beta-helix, Pectin lyase-like"/>
    <property type="match status" value="2"/>
</dbReference>
<dbReference type="PANTHER" id="PTHR12338:SF8">
    <property type="entry name" value="HEME_HEMOPEXIN-BINDING PROTEIN"/>
    <property type="match status" value="1"/>
</dbReference>
<evidence type="ECO:0000256" key="1">
    <source>
        <dbReference type="ARBA" id="ARBA00004613"/>
    </source>
</evidence>
<dbReference type="InterPro" id="IPR021026">
    <property type="entry name" value="Filamn_hemagglutn_DUF3739"/>
</dbReference>
<gene>
    <name evidence="6" type="primary">hxuA_1</name>
    <name evidence="6" type="ORF">SAMEA3906486_00025</name>
</gene>
<dbReference type="Proteomes" id="UP000076848">
    <property type="component" value="Unassembled WGS sequence"/>
</dbReference>
<feature type="domain" description="Filamentous haemagglutinin FhaB/tRNA nuclease CdiA-like TPS" evidence="5">
    <location>
        <begin position="143"/>
        <end position="251"/>
    </location>
</feature>
<evidence type="ECO:0000256" key="4">
    <source>
        <dbReference type="SAM" id="MobiDB-lite"/>
    </source>
</evidence>
<dbReference type="RefSeq" id="WP_066122093.1">
    <property type="nucleotide sequence ID" value="NZ_FKIF01000001.1"/>
</dbReference>
<dbReference type="OrthoDB" id="8672993at2"/>
<comment type="subcellular location">
    <subcellularLocation>
        <location evidence="1">Secreted</location>
    </subcellularLocation>
</comment>
<evidence type="ECO:0000256" key="3">
    <source>
        <dbReference type="ARBA" id="ARBA00022729"/>
    </source>
</evidence>
<feature type="compositionally biased region" description="Low complexity" evidence="4">
    <location>
        <begin position="82"/>
        <end position="95"/>
    </location>
</feature>
<accession>A0A157S4E7</accession>
<feature type="compositionally biased region" description="Polar residues" evidence="4">
    <location>
        <begin position="1"/>
        <end position="13"/>
    </location>
</feature>
<keyword evidence="2" id="KW-0964">Secreted</keyword>
<dbReference type="Pfam" id="PF12545">
    <property type="entry name" value="DUF3739"/>
    <property type="match status" value="1"/>
</dbReference>
<dbReference type="EMBL" id="FKIF01000001">
    <property type="protein sequence ID" value="SAI65287.1"/>
    <property type="molecule type" value="Genomic_DNA"/>
</dbReference>
<proteinExistence type="predicted"/>
<dbReference type="InterPro" id="IPR012334">
    <property type="entry name" value="Pectin_lyas_fold"/>
</dbReference>
<dbReference type="GO" id="GO:0005576">
    <property type="term" value="C:extracellular region"/>
    <property type="evidence" value="ECO:0007669"/>
    <property type="project" value="UniProtKB-SubCell"/>
</dbReference>
<dbReference type="NCBIfam" id="TIGR01901">
    <property type="entry name" value="adhes_NPXG"/>
    <property type="match status" value="1"/>
</dbReference>
<dbReference type="InterPro" id="IPR008638">
    <property type="entry name" value="FhaB/CdiA-like_TPS"/>
</dbReference>
<evidence type="ECO:0000313" key="7">
    <source>
        <dbReference type="Proteomes" id="UP000076848"/>
    </source>
</evidence>
<dbReference type="Pfam" id="PF05860">
    <property type="entry name" value="TPS"/>
    <property type="match status" value="1"/>
</dbReference>
<organism evidence="6 7">
    <name type="scientific">Bordetella ansorpii</name>
    <dbReference type="NCBI Taxonomy" id="288768"/>
    <lineage>
        <taxon>Bacteria</taxon>
        <taxon>Pseudomonadati</taxon>
        <taxon>Pseudomonadota</taxon>
        <taxon>Betaproteobacteria</taxon>
        <taxon>Burkholderiales</taxon>
        <taxon>Alcaligenaceae</taxon>
        <taxon>Bordetella</taxon>
    </lineage>
</organism>
<feature type="region of interest" description="Disordered" evidence="4">
    <location>
        <begin position="1"/>
        <end position="23"/>
    </location>
</feature>
<reference evidence="6 7" key="1">
    <citation type="submission" date="2016-04" db="EMBL/GenBank/DDBJ databases">
        <authorList>
            <consortium name="Pathogen Informatics"/>
        </authorList>
    </citation>
    <scope>NUCLEOTIDE SEQUENCE [LARGE SCALE GENOMIC DNA]</scope>
    <source>
        <strain evidence="6 7">H050680373</strain>
    </source>
</reference>
<evidence type="ECO:0000256" key="2">
    <source>
        <dbReference type="ARBA" id="ARBA00022525"/>
    </source>
</evidence>
<sequence length="4361" mass="442840">MSMPAPTSISLSRVSLPGSGESRPRLTPLASALAVLLMAGGLAGTAQAAGGAWFAQSGAGKTHAASGATRALQGLPASRGTAEQQAQSRQQLQRSLDNVNRTVSAIAAQQAAQAAARDAARGAASDVPDGLVKGGLWDKDAAGNALAWSGAERARQTGNTVNIKQTASRAILNWDTFNVGRNTTVQFQQQSTDAVLNRVVGADAKPSQIQGAIKADGTVMVVNQNGVVFGPNSQVDTRNLVAAAANITDDQFRNGGLYRDSGPTFTDALGAIRVERGAAINTATPSSATEGGGYVLLLGAEVANAGAITTPKGQTALAAGDHFTIRRGQSTDGNAASTTRGSEVVPSYVSGSLAGAVENSGLITAATGDITLAGRNVAQRGALLASTSVDARGTIHLKATGANASVTLAEGATSAILIDANGGSALDSQRAGLLAPAVATSNADAYAAGDDIRYQPRVEVTSAGTVEFQNDSMTLATGGQIVVSAARRTLVRDGARLDVAGAVGVQVAMASNTISVNIQGNEQRDASVNRDGAKLNNSDVWVDVRDLVFVPAGTGGYASDRWYTAGGLLEVGGYLGTRNRTVGEWLAQGGMVRFGGDGDLVTQSGSQINLSGGTLDVQSGYVNLSWLRGTDNRLYEVSRAPGDLLYQGMYLGYEDTHERWGHTRYYRSPLIAPERRYEQGYTVGRDAGTLVVDVAHAVLEGELVGDTYQGLRQDQAAQIDVEGFLQTQRAAARGAQWVVGSYDAYYLKRSGRLQYALGAGDIQNVVLGGNASAIADALDLTAALPEDRQNQVYLDAGLLTRFRLGAIRIGAADGIQVDGALEALPGGEIVLYGNTVTVNADLTARAGTIRVGNVLKQIGANSAVEDRAVTAGVAPGTVTIGQDVTLDASGLWGNLRLAPQEGHGALPYLNGGTVAVRGMGDVTLSAGSVVDVSSGGAILADGKLRGGKGGNVSLMADTGGLGDASGLLTLDGLVRGHGVSGGGTLQLESGSSIAIGGELLETAGVLGAGETAPVDLVTLQDVLVQAGAPLPIDTAFTMDVVLPGIAMPAANLRASAAQPLVLAADWQPPRPGSSGGNYGLFLGSGGSVSVQVSGDIPVIPAGTAIVGFFGSIAQGMQSYVPSAEVFPNGIPIQASPVVYRAGAAAPQAVTYASGTRLPAGVQLGQAVLVQSPMALDPAVLQTGFAAYDINGHLGVGVARGARVAAAMPVYRPTAGVQLAGNAAQALEVWTPPAYLEDPAAGVLIQRQGAGLTLRAERLRVGGGLYVGQGAVLGVDPGATLSLLGGTGTSVNIDGTLQASGGTIRIGFDERSLTPGEQQTWHQRAIHLGGTAVLDVAARAQVRQDVQGNWYGIVPDGGSIQIGGTQDWADTGEAQAPQLAIVVDRGALLDASGASGALTMAGKTAVAASAGGSIVLKSAYSLYLDGTMRAASGGAQAEGGVLAVALETPLLANLPAAENLIRAPREFILSQAYRDSSPGDAPLRYGVASLSVDQVRAGGFDSLSLLADGVLSFDGDVALEMRRSLELYAGAYALSDAASDASRIALSAPYVRLAAPTRAAGATGSNNEILPTVTAKAGDPTRLSAAAMSISAGMIDVRDRVAFGVSGTLRQAGPDLLVDRRGFERVDIASRGDLRLLGGSSLNGLGGDFTTELASAGDLFLTAAQIYPATGVVARIRAAGTLSIARAEGATPDLPWSAFGRLTLAANEILQGGIVRAPMGSLTIGAQSTKRIELLPGSITSVSGAGLVMPYGGTVDGQSYLYAGNEVRTALDARKGEGALGISLMAGSIVGDAGATLDVSGGGTLTGAGFVTGRGGSVDVLNTPLASVSPAYAYSDAGNAVYAIVPTATARYAPLAAEAGAGDPAIGQRITLAQGVPGLPAGTYTLLPSTYALLPGAFRVELGGAAPGSSRQVALRDGSYAASGTLGYAATDIKAGIPTQVLLTPADTVRKLATYNETGLNSYLREASTRLGGLRGWVSDDATTLTLNYTQVIRQEGLPMLAFDGIARFAAVANTDGRSGTLAVAGSKIDIHGGSIEPAYVDEGTETSVPKTAVIAAEALNAFHAPRMMVGGTLAMNSGDTYAEISGTGAVRLRSGATLAGTEVFVVGNAITIEQGAVIDTRGRGLPDYDSDSGVTYATNGSNPTSVLVVSNGRINVLAPASSGNTVTIGNCLDTSCTGATAFYSDGTLALATGGDLALADSVRYGAKHLVLSASSINLGGTQALADAAAAGALPSGLTMNQSVLDRLLAGNAGENIAALQSLTLNARESVNVYGALSLDTTSASGSLGSLMLGAPAIYGYGQAGDIATIRTGEFTWAGAVASRVTAVDLPAYTGAAMAGRLGTGTLDIFAQRIVLGDLPTSRPDGTQQAERISLGFSALNLSASERFSVGGNGLLRVFQQQGEYVAGQGYTRTGGALNIVTPLVTGRSGAVGAIIAGGSIALSRSGDSAAAQAVNDLGARLSLTGQSVSVDTTVALPSGRLAVSAEGGVSLGGQSVIDVAGRETVLIDVSQYSWGGDVALTSANGAVTQAAGSLIDLHAINNRAGTLAVTALGDGGQVTLDGDFRGAASGQYATGGSVVPYANGQITVRANTLADFTGLNTRLNAAQMTGARGFQIRQGDLVVGDEVRASDVSISVDNGSLTVNGRIDASGWEVGSIRLAAGRDLIVNGTLDAHGTGLRLDSYGKIIDSPNRAIVDLTSRDGTLTLATGAAIDLRAGTDVPVGAGQNDGVARGTLDLNVRRVGTNDAAIQVGTPAIQGASQIAVNAFRTYGDADLTQAATPDVSGTRAHLIDQAFFDTVVDPHNTTYMNAALANTALGSRLTGLGGYHLRPGVEIRASGNLTLTSDLDLSNYRYGPEADRTNAARRGYGEPGVLVLRAGGDLTLNGSINDGFAPPAGTDEVRVDDGWILTQGAMVNGQPEPTVFGNGVVVPIDSVQLETGTIFPAGSTLNYDLPAQGVSLPNGTVLPVDMTLASAMTLPAGTVLAGTIYAADGSVVHAAGTVLPQALDLSPGMTLGAGTTVRGLSTTFAAFTWPRNTRLPVALTASGRLTLARGSLIPSMTRLLLPDGEAINLRPDAGEHQGHNWAVAPMLGTGATSWDLRLVAGADLAAADTRATLPGKGALVLGDAHVMAVSAGGGTGLVWGPDGAAWWGFEEGTPVTQDLIDWGFCDGSDALCVTDPARITYVYGPAAPEIGAVPGDPIEQVIIDNGYCDWMPDLCIQQINPVKLVKTPMSPLFSVVRTGAADLDLMAGGDIRMESAYGVYTAGRQSAALTDASGADPYNLARSAQAAGPNASQYADALAAWQAWYPEQGGNLMVHAGGDLVGDIWGNTSQKNTHGASSAVGNWLWRQGTGSTEGVEDIATAWWINFGAYARPRGVTNNDLPVVVGFTGLGTLGGGDVSISVDGDAGMLTRRGDGRAETQPRSQGLVVAVGSTGRVTDDGRLVLTGGGDLSLRIAGRLNPALAAAQLNEYGNTQNGDLNGVITNLRGLTAMRASAVGGVQLAYRAGVNASLGNSADFMETRAVDPYVATIANSQAGITLMPGDSAMYVDTLGDLVLNAAGDAGRVSTADLSPLRINGTSYATGQSWFSLWTPNTALHLFAAGGNLTPDASPTDIRAVVEGTNLNRADGVIVYPSILEATAATGSVYLGYSTTGTLNRAGALPGLLLAPSSQGSLSLLAGDSIYAGGYSLARSGADTALPTPLDPAFALFAGTTVVTNASLQGSLETSGMPLRAAEDALPLFAFGADTAGEVNVNGGVTRVHARDGDIIGLNLGTMKTYTATTGRVPLTWYRSAGVLSMQAGRDIVRSSVVAINADATDVARVAVGRDLIHSTLTVAGPGLLEVSAGRHVLMQDKASITSLGPVVAGDTRPGAGITVLAGTGTNGPDYAGFIDRYIDPANQAVTGIALAGQPGKVVTYYGGELTLAQWLAREFGYDEARDGDAQVYLRMQQAVADARYQQATASGESASRRDLSREYTQEGQSHLVNWLRNRFGTANGEGVVFDAATMDARAFFDALPAAQRNVYARQVYFAELKAGGREYNDADGVRYGSYLRGRNAIAALFPEQAASGDAVRYDGDIIMYGGSGVHTAFGGDIQMLTPGGRQVLGIEGVSPPSTAGVVTQGQGDIQLYSLGSILLGQSRIMTTFGGSIQAWSATGDINAGRGSKTTVVYTPPKRVYDDAGNVTLSVDVPSTGAGIATLAPIPDVPPGDVDLIAPLGTIDAGEAGIRVSGNVNIAALAVVNAANIQVQGESKGIPVTAVVNTGALSNASAAATSAATAAQDAVARTRAAAQQALPSIISVQVLGFGDGPAGGGSAPAGQRRDPVSSGQSGALQVLGAGELSPAQLARLSPAERERLGM</sequence>
<evidence type="ECO:0000259" key="5">
    <source>
        <dbReference type="SMART" id="SM00912"/>
    </source>
</evidence>
<feature type="region of interest" description="Disordered" evidence="4">
    <location>
        <begin position="4312"/>
        <end position="4334"/>
    </location>
</feature>
<evidence type="ECO:0000313" key="6">
    <source>
        <dbReference type="EMBL" id="SAI65287.1"/>
    </source>
</evidence>
<keyword evidence="3" id="KW-0732">Signal</keyword>
<dbReference type="PANTHER" id="PTHR12338">
    <property type="entry name" value="AUTOTRANSPORTER"/>
    <property type="match status" value="1"/>
</dbReference>
<dbReference type="SUPFAM" id="SSF51126">
    <property type="entry name" value="Pectin lyase-like"/>
    <property type="match status" value="1"/>
</dbReference>
<name>A0A157S4E7_9BORD</name>
<dbReference type="InterPro" id="IPR011050">
    <property type="entry name" value="Pectin_lyase_fold/virulence"/>
</dbReference>
<dbReference type="InterPro" id="IPR050909">
    <property type="entry name" value="Bact_Autotransporter_VF"/>
</dbReference>